<organism evidence="2 3">
    <name type="scientific">Rotaria sordida</name>
    <dbReference type="NCBI Taxonomy" id="392033"/>
    <lineage>
        <taxon>Eukaryota</taxon>
        <taxon>Metazoa</taxon>
        <taxon>Spiralia</taxon>
        <taxon>Gnathifera</taxon>
        <taxon>Rotifera</taxon>
        <taxon>Eurotatoria</taxon>
        <taxon>Bdelloidea</taxon>
        <taxon>Philodinida</taxon>
        <taxon>Philodinidae</taxon>
        <taxon>Rotaria</taxon>
    </lineage>
</organism>
<sequence>PRGGNDRRLDEPSMNKGASSDSWKSKSRTDQQNRDDRRGLSSSSSSQQQQQSSPSSSDRRTERNSEAGGKWQTVEKKRPNP</sequence>
<evidence type="ECO:0000313" key="3">
    <source>
        <dbReference type="Proteomes" id="UP000663823"/>
    </source>
</evidence>
<accession>A0A820G970</accession>
<evidence type="ECO:0000313" key="2">
    <source>
        <dbReference type="EMBL" id="CAF4274539.1"/>
    </source>
</evidence>
<feature type="non-terminal residue" evidence="2">
    <location>
        <position position="1"/>
    </location>
</feature>
<feature type="compositionally biased region" description="Basic and acidic residues" evidence="1">
    <location>
        <begin position="23"/>
        <end position="39"/>
    </location>
</feature>
<reference evidence="2" key="1">
    <citation type="submission" date="2021-02" db="EMBL/GenBank/DDBJ databases">
        <authorList>
            <person name="Nowell W R."/>
        </authorList>
    </citation>
    <scope>NUCLEOTIDE SEQUENCE</scope>
</reference>
<proteinExistence type="predicted"/>
<feature type="compositionally biased region" description="Low complexity" evidence="1">
    <location>
        <begin position="41"/>
        <end position="56"/>
    </location>
</feature>
<feature type="region of interest" description="Disordered" evidence="1">
    <location>
        <begin position="1"/>
        <end position="81"/>
    </location>
</feature>
<dbReference type="Proteomes" id="UP000663823">
    <property type="component" value="Unassembled WGS sequence"/>
</dbReference>
<name>A0A820G970_9BILA</name>
<gene>
    <name evidence="2" type="ORF">OTI717_LOCUS41222</name>
</gene>
<dbReference type="EMBL" id="CAJOAX010038968">
    <property type="protein sequence ID" value="CAF4274539.1"/>
    <property type="molecule type" value="Genomic_DNA"/>
</dbReference>
<protein>
    <submittedName>
        <fullName evidence="2">Uncharacterized protein</fullName>
    </submittedName>
</protein>
<evidence type="ECO:0000256" key="1">
    <source>
        <dbReference type="SAM" id="MobiDB-lite"/>
    </source>
</evidence>
<feature type="compositionally biased region" description="Basic and acidic residues" evidence="1">
    <location>
        <begin position="1"/>
        <end position="13"/>
    </location>
</feature>
<dbReference type="AlphaFoldDB" id="A0A820G970"/>
<comment type="caution">
    <text evidence="2">The sequence shown here is derived from an EMBL/GenBank/DDBJ whole genome shotgun (WGS) entry which is preliminary data.</text>
</comment>